<gene>
    <name evidence="11" type="ORF">DMN91_011412</name>
    <name evidence="10" type="ORF">X777_11508</name>
</gene>
<sequence length="410" mass="47322">MDELSSQNVQNEEHFLDFHYAAQVSLWLLKPMGAWPLQQQPTILEIIVYIFSIAITTFLQLFMIIPWFLSIITANWSFYDIIRTACPLIFVNTIFLRYLLLLFHRDAIRSCINCVAEDWRNVVIAEHREIMLTNAKSGRFFGMVSVAFMFSSGLPYCVMPLLLPSPVNEDNVTIKVFPNPCELIFVDVQVSPFYEVAYTLDVFACCVFYTIFCGICSLTAKFVMHACGQCEILMDFFEKLVDGDDKNESTINQRISNVVTHHLRILKFVSDVDKVLNEICLAEFLNSSCNICLLGYYVIVDLRNHEPMIQIFVYFVACVSITFNIYIFCYIGEQLVDRAQKIGTTCYMIEWYQLPNDKARSMIFPIIMSSYPIELTAGKMLKMTMSSFSNILKISMTYFNLLREVSSRDV</sequence>
<feature type="transmembrane region" description="Helical" evidence="9">
    <location>
        <begin position="140"/>
        <end position="163"/>
    </location>
</feature>
<dbReference type="AlphaFoldDB" id="A0A026W4P7"/>
<evidence type="ECO:0000313" key="10">
    <source>
        <dbReference type="EMBL" id="EZA50019.1"/>
    </source>
</evidence>
<dbReference type="GO" id="GO:0005549">
    <property type="term" value="F:odorant binding"/>
    <property type="evidence" value="ECO:0007669"/>
    <property type="project" value="InterPro"/>
</dbReference>
<keyword evidence="3 9" id="KW-0812">Transmembrane</keyword>
<feature type="transmembrane region" description="Helical" evidence="9">
    <location>
        <begin position="311"/>
        <end position="331"/>
    </location>
</feature>
<dbReference type="InterPro" id="IPR004117">
    <property type="entry name" value="7tm6_olfct_rcpt"/>
</dbReference>
<dbReference type="GO" id="GO:0005886">
    <property type="term" value="C:plasma membrane"/>
    <property type="evidence" value="ECO:0007669"/>
    <property type="project" value="UniProtKB-SubCell"/>
</dbReference>
<reference evidence="11" key="2">
    <citation type="journal article" date="2018" name="Genome Res.">
        <title>The genomic architecture and molecular evolution of ant odorant receptors.</title>
        <authorList>
            <person name="McKenzie S.K."/>
            <person name="Kronauer D.J.C."/>
        </authorList>
    </citation>
    <scope>NUCLEOTIDE SEQUENCE [LARGE SCALE GENOMIC DNA]</scope>
    <source>
        <strain evidence="11">Clonal line C1</strain>
    </source>
</reference>
<feature type="transmembrane region" description="Helical" evidence="9">
    <location>
        <begin position="275"/>
        <end position="299"/>
    </location>
</feature>
<dbReference type="GO" id="GO:0004984">
    <property type="term" value="F:olfactory receptor activity"/>
    <property type="evidence" value="ECO:0007669"/>
    <property type="project" value="InterPro"/>
</dbReference>
<evidence type="ECO:0000256" key="5">
    <source>
        <dbReference type="ARBA" id="ARBA00022989"/>
    </source>
</evidence>
<evidence type="ECO:0000313" key="12">
    <source>
        <dbReference type="Proteomes" id="UP000053097"/>
    </source>
</evidence>
<feature type="transmembrane region" description="Helical" evidence="9">
    <location>
        <begin position="196"/>
        <end position="218"/>
    </location>
</feature>
<keyword evidence="6 9" id="KW-0472">Membrane</keyword>
<evidence type="ECO:0000256" key="9">
    <source>
        <dbReference type="RuleBase" id="RU351113"/>
    </source>
</evidence>
<dbReference type="OrthoDB" id="7634903at2759"/>
<comment type="caution">
    <text evidence="9">Lacks conserved residue(s) required for the propagation of feature annotation.</text>
</comment>
<dbReference type="OMA" id="SCINCVA"/>
<reference evidence="10 12" key="1">
    <citation type="journal article" date="2014" name="Curr. Biol.">
        <title>The genome of the clonal raider ant Cerapachys biroi.</title>
        <authorList>
            <person name="Oxley P.R."/>
            <person name="Ji L."/>
            <person name="Fetter-Pruneda I."/>
            <person name="McKenzie S.K."/>
            <person name="Li C."/>
            <person name="Hu H."/>
            <person name="Zhang G."/>
            <person name="Kronauer D.J."/>
        </authorList>
    </citation>
    <scope>NUCLEOTIDE SEQUENCE [LARGE SCALE GENOMIC DNA]</scope>
</reference>
<dbReference type="EMBL" id="KK107488">
    <property type="protein sequence ID" value="EZA50019.1"/>
    <property type="molecule type" value="Genomic_DNA"/>
</dbReference>
<accession>A0A026W4P7</accession>
<evidence type="ECO:0000256" key="6">
    <source>
        <dbReference type="ARBA" id="ARBA00023136"/>
    </source>
</evidence>
<keyword evidence="4 9" id="KW-0552">Olfaction</keyword>
<dbReference type="PANTHER" id="PTHR21137">
    <property type="entry name" value="ODORANT RECEPTOR"/>
    <property type="match status" value="1"/>
</dbReference>
<keyword evidence="8 9" id="KW-0807">Transducer</keyword>
<keyword evidence="12" id="KW-1185">Reference proteome</keyword>
<organism evidence="10 12">
    <name type="scientific">Ooceraea biroi</name>
    <name type="common">Clonal raider ant</name>
    <name type="synonym">Cerapachys biroi</name>
    <dbReference type="NCBI Taxonomy" id="2015173"/>
    <lineage>
        <taxon>Eukaryota</taxon>
        <taxon>Metazoa</taxon>
        <taxon>Ecdysozoa</taxon>
        <taxon>Arthropoda</taxon>
        <taxon>Hexapoda</taxon>
        <taxon>Insecta</taxon>
        <taxon>Pterygota</taxon>
        <taxon>Neoptera</taxon>
        <taxon>Endopterygota</taxon>
        <taxon>Hymenoptera</taxon>
        <taxon>Apocrita</taxon>
        <taxon>Aculeata</taxon>
        <taxon>Formicoidea</taxon>
        <taxon>Formicidae</taxon>
        <taxon>Dorylinae</taxon>
        <taxon>Ooceraea</taxon>
    </lineage>
</organism>
<evidence type="ECO:0000256" key="2">
    <source>
        <dbReference type="ARBA" id="ARBA00022606"/>
    </source>
</evidence>
<dbReference type="PANTHER" id="PTHR21137:SF42">
    <property type="entry name" value="ODORANT RECEPTOR 83A"/>
    <property type="match status" value="1"/>
</dbReference>
<evidence type="ECO:0000256" key="1">
    <source>
        <dbReference type="ARBA" id="ARBA00004141"/>
    </source>
</evidence>
<comment type="similarity">
    <text evidence="9">Belongs to the insect chemoreceptor superfamily. Heteromeric odorant receptor channel (TC 1.A.69) family.</text>
</comment>
<reference evidence="11" key="3">
    <citation type="submission" date="2018-07" db="EMBL/GenBank/DDBJ databases">
        <authorList>
            <person name="Mckenzie S.K."/>
            <person name="Kronauer D.J.C."/>
        </authorList>
    </citation>
    <scope>NUCLEOTIDE SEQUENCE</scope>
    <source>
        <strain evidence="11">Clonal line C1</strain>
    </source>
</reference>
<evidence type="ECO:0000313" key="11">
    <source>
        <dbReference type="EMBL" id="RLU15658.1"/>
    </source>
</evidence>
<evidence type="ECO:0000256" key="8">
    <source>
        <dbReference type="ARBA" id="ARBA00023224"/>
    </source>
</evidence>
<keyword evidence="5 9" id="KW-1133">Transmembrane helix</keyword>
<proteinExistence type="inferred from homology"/>
<feature type="transmembrane region" description="Helical" evidence="9">
    <location>
        <begin position="81"/>
        <end position="100"/>
    </location>
</feature>
<name>A0A026W4P7_OOCBI</name>
<evidence type="ECO:0000256" key="3">
    <source>
        <dbReference type="ARBA" id="ARBA00022692"/>
    </source>
</evidence>
<dbReference type="Proteomes" id="UP000053097">
    <property type="component" value="Unassembled WGS sequence"/>
</dbReference>
<evidence type="ECO:0000256" key="7">
    <source>
        <dbReference type="ARBA" id="ARBA00023170"/>
    </source>
</evidence>
<feature type="transmembrane region" description="Helical" evidence="9">
    <location>
        <begin position="46"/>
        <end position="69"/>
    </location>
</feature>
<keyword evidence="2 9" id="KW-0716">Sensory transduction</keyword>
<evidence type="ECO:0000256" key="4">
    <source>
        <dbReference type="ARBA" id="ARBA00022725"/>
    </source>
</evidence>
<dbReference type="EMBL" id="QOIP01000012">
    <property type="protein sequence ID" value="RLU15658.1"/>
    <property type="molecule type" value="Genomic_DNA"/>
</dbReference>
<dbReference type="Pfam" id="PF02949">
    <property type="entry name" value="7tm_6"/>
    <property type="match status" value="1"/>
</dbReference>
<keyword evidence="7 9" id="KW-0675">Receptor</keyword>
<dbReference type="GO" id="GO:0007165">
    <property type="term" value="P:signal transduction"/>
    <property type="evidence" value="ECO:0007669"/>
    <property type="project" value="UniProtKB-KW"/>
</dbReference>
<comment type="subcellular location">
    <subcellularLocation>
        <location evidence="9">Cell membrane</location>
        <topology evidence="9">Multi-pass membrane protein</topology>
    </subcellularLocation>
    <subcellularLocation>
        <location evidence="1">Membrane</location>
        <topology evidence="1">Multi-pass membrane protein</topology>
    </subcellularLocation>
</comment>
<protein>
    <recommendedName>
        <fullName evidence="9">Odorant receptor</fullName>
    </recommendedName>
</protein>
<dbReference type="Proteomes" id="UP000279307">
    <property type="component" value="Chromosome 12"/>
</dbReference>